<proteinExistence type="predicted"/>
<dbReference type="InterPro" id="IPR008984">
    <property type="entry name" value="SMAD_FHA_dom_sf"/>
</dbReference>
<reference evidence="2" key="1">
    <citation type="submission" date="2020-05" db="EMBL/GenBank/DDBJ databases">
        <authorList>
            <person name="Chiriac C."/>
            <person name="Salcher M."/>
            <person name="Ghai R."/>
            <person name="Kavagutti S V."/>
        </authorList>
    </citation>
    <scope>NUCLEOTIDE SEQUENCE</scope>
</reference>
<dbReference type="PROSITE" id="PS50006">
    <property type="entry name" value="FHA_DOMAIN"/>
    <property type="match status" value="1"/>
</dbReference>
<feature type="domain" description="FHA" evidence="1">
    <location>
        <begin position="72"/>
        <end position="121"/>
    </location>
</feature>
<dbReference type="InterPro" id="IPR000253">
    <property type="entry name" value="FHA_dom"/>
</dbReference>
<dbReference type="SMART" id="SM00240">
    <property type="entry name" value="FHA"/>
    <property type="match status" value="1"/>
</dbReference>
<evidence type="ECO:0000259" key="1">
    <source>
        <dbReference type="PROSITE" id="PS50006"/>
    </source>
</evidence>
<dbReference type="SUPFAM" id="SSF49879">
    <property type="entry name" value="SMAD/FHA domain"/>
    <property type="match status" value="1"/>
</dbReference>
<gene>
    <name evidence="2" type="ORF">UFOPK3232_00114</name>
</gene>
<dbReference type="PANTHER" id="PTHR23308">
    <property type="entry name" value="NUCLEAR INHIBITOR OF PROTEIN PHOSPHATASE-1"/>
    <property type="match status" value="1"/>
</dbReference>
<dbReference type="EMBL" id="CAFARE010000002">
    <property type="protein sequence ID" value="CAB4837997.1"/>
    <property type="molecule type" value="Genomic_DNA"/>
</dbReference>
<dbReference type="InterPro" id="IPR050923">
    <property type="entry name" value="Cell_Proc_Reg/RNA_Proc"/>
</dbReference>
<dbReference type="AlphaFoldDB" id="A0A6J7AYM7"/>
<protein>
    <submittedName>
        <fullName evidence="2">Unannotated protein</fullName>
    </submittedName>
</protein>
<evidence type="ECO:0000313" key="2">
    <source>
        <dbReference type="EMBL" id="CAB4837997.1"/>
    </source>
</evidence>
<dbReference type="Pfam" id="PF00498">
    <property type="entry name" value="FHA"/>
    <property type="match status" value="1"/>
</dbReference>
<name>A0A6J7AYM7_9ZZZZ</name>
<dbReference type="Gene3D" id="2.60.200.20">
    <property type="match status" value="1"/>
</dbReference>
<accession>A0A6J7AYM7</accession>
<sequence length="147" mass="15783">MESKNELTSTLHLSTHESVISTPGLLEEHLASLAQSDRDVIRQVIAANGESAMVLISTGSNKGARFLITDSASIGRSSSSSIFLDDVTVSRKHATVEKSEQGFLIRDAGSLNGTYVNSVSITQEVLKHGDELQIGKFHLLFVVGSKK</sequence>
<organism evidence="2">
    <name type="scientific">freshwater metagenome</name>
    <dbReference type="NCBI Taxonomy" id="449393"/>
    <lineage>
        <taxon>unclassified sequences</taxon>
        <taxon>metagenomes</taxon>
        <taxon>ecological metagenomes</taxon>
    </lineage>
</organism>